<accession>A0A8X6K4T3</accession>
<evidence type="ECO:0000313" key="1">
    <source>
        <dbReference type="EMBL" id="GFS66386.1"/>
    </source>
</evidence>
<dbReference type="Proteomes" id="UP000887013">
    <property type="component" value="Unassembled WGS sequence"/>
</dbReference>
<dbReference type="EMBL" id="BMAW01048516">
    <property type="protein sequence ID" value="GFS66386.1"/>
    <property type="molecule type" value="Genomic_DNA"/>
</dbReference>
<organism evidence="1 2">
    <name type="scientific">Nephila pilipes</name>
    <name type="common">Giant wood spider</name>
    <name type="synonym">Nephila maculata</name>
    <dbReference type="NCBI Taxonomy" id="299642"/>
    <lineage>
        <taxon>Eukaryota</taxon>
        <taxon>Metazoa</taxon>
        <taxon>Ecdysozoa</taxon>
        <taxon>Arthropoda</taxon>
        <taxon>Chelicerata</taxon>
        <taxon>Arachnida</taxon>
        <taxon>Araneae</taxon>
        <taxon>Araneomorphae</taxon>
        <taxon>Entelegynae</taxon>
        <taxon>Araneoidea</taxon>
        <taxon>Nephilidae</taxon>
        <taxon>Nephila</taxon>
    </lineage>
</organism>
<sequence>MGSVGSSQYLVNIRGGAVLLTRYVIWIKCENYTLRNEWEMKSSMEESWLYPVTLYKMASGIYRMGSGNRFRKRCSRLWIRFLSLRMSGKHVACPVGNAFSNKLSERDKHELNSECDAG</sequence>
<keyword evidence="2" id="KW-1185">Reference proteome</keyword>
<gene>
    <name evidence="1" type="ORF">NPIL_444391</name>
</gene>
<proteinExistence type="predicted"/>
<reference evidence="1" key="1">
    <citation type="submission" date="2020-08" db="EMBL/GenBank/DDBJ databases">
        <title>Multicomponent nature underlies the extraordinary mechanical properties of spider dragline silk.</title>
        <authorList>
            <person name="Kono N."/>
            <person name="Nakamura H."/>
            <person name="Mori M."/>
            <person name="Yoshida Y."/>
            <person name="Ohtoshi R."/>
            <person name="Malay A.D."/>
            <person name="Moran D.A.P."/>
            <person name="Tomita M."/>
            <person name="Numata K."/>
            <person name="Arakawa K."/>
        </authorList>
    </citation>
    <scope>NUCLEOTIDE SEQUENCE</scope>
</reference>
<name>A0A8X6K4T3_NEPPI</name>
<dbReference type="AlphaFoldDB" id="A0A8X6K4T3"/>
<protein>
    <submittedName>
        <fullName evidence="1">Uncharacterized protein</fullName>
    </submittedName>
</protein>
<evidence type="ECO:0000313" key="2">
    <source>
        <dbReference type="Proteomes" id="UP000887013"/>
    </source>
</evidence>
<comment type="caution">
    <text evidence="1">The sequence shown here is derived from an EMBL/GenBank/DDBJ whole genome shotgun (WGS) entry which is preliminary data.</text>
</comment>